<sequence length="1143" mass="127305">MMGETVSCPECGGSMTLKNVSSGRRAGDMFWGCTKFPSCRGSRDIFASTEESGGTRSRTARTARRKGNTQSTALCPGNLFVSSANDHGPGKLVREDGEELVLEYFDTPGQPPAERHREAVPRAGVQPFHFSHEQRVFWRSGTQWRSGRVLDVSDQRDIYVRAREWEGHLPEPDLYVRWENPLSDPVGFGGAGLMESPLLADMRRPFLQSTLAQRSAAHGMRGLLSSRIELHKHQVETAWRVLRDPIQRYLLADEVGLGKTIEAGLVIRELLMDKPDLTVQFVLPPFLVEQWRRELTEKFCVMDFPNARLVLSRDDRPDSWETADLLVVDEAHNLAGLAGHARSELAVRYDRLSAVAADSPRLLLLSATPALHNEQTFLSMLKLLDPVLYGRTTSEELRQRLESRAKLGRLFLGLQPKLPGALLKNRLAELAANFPADPQVSALIDAAVQAIGEQDRGAVARAIDSVRTYVSEVYRVHRRMLRTRRTEALQKSYHVTGRTVPEPLLLDSPELADLPTRLDEWRQEALAAHETDPAALRQAASDFADAVALSLDPDSLKKWAQARTAATEGEQEALERLANDLDLVDSSKHVARRVANDLSYLFSLNERVVVFCPTSHMAEAVAVALKDFDAGEVYLHVATGPAAASEQAVLAFEQNRSAGLLVADSSAEEGRNLQFAELMVHVGMPARANRLEQRIGRCDRWGARRDGVHRRSRWVTEIDRSQSFTAAWTRILHEGFEIFDKSVASLQHAVDIATEKAWGLLFEQGLDAVPKAIELVRDLLAEEVERVREQDALDSIEAPSDESSVYNRMAASESEATAFAELAHGLLATQPGNLRFTSDGDPVHRIGGYRTSGDKYHKYPLVPASRLQRDFVPLEGHLGTFVREVAVANDGVWLYRYGNQFIDSVSDFLWHDDRGRAFGMWRWRPNWPHTERVAYRFDYAVEAAPLQAGIEMDQADRMTLAWLEQVIKDPAALQRRADGLFPPLIATIWVDEKGIQVTDPEYLSVLQERYAKPDSPGSGGDYALNADRVEHAHELVPADVWEVRWRAAERAAQELVLGDETVVRACERAVASAEADVATRLAQLNLRTAHAGAAERAALEEEVERESVAGEELISALRSPRLRLDSTGVVVVSGRSLDQDGWS</sequence>
<dbReference type="Gene3D" id="3.40.50.10810">
    <property type="entry name" value="Tandem AAA-ATPase domain"/>
    <property type="match status" value="1"/>
</dbReference>
<dbReference type="SUPFAM" id="SSF52540">
    <property type="entry name" value="P-loop containing nucleoside triphosphate hydrolases"/>
    <property type="match status" value="1"/>
</dbReference>
<feature type="domain" description="Helicase ATP-binding" evidence="3">
    <location>
        <begin position="240"/>
        <end position="387"/>
    </location>
</feature>
<dbReference type="Gene3D" id="3.40.50.300">
    <property type="entry name" value="P-loop containing nucleotide triphosphate hydrolases"/>
    <property type="match status" value="1"/>
</dbReference>
<dbReference type="PROSITE" id="PS51192">
    <property type="entry name" value="HELICASE_ATP_BIND_1"/>
    <property type="match status" value="1"/>
</dbReference>
<dbReference type="InterPro" id="IPR027417">
    <property type="entry name" value="P-loop_NTPase"/>
</dbReference>
<feature type="domain" description="Helicase C-terminal" evidence="4">
    <location>
        <begin position="596"/>
        <end position="747"/>
    </location>
</feature>
<keyword evidence="5" id="KW-0067">ATP-binding</keyword>
<comment type="caution">
    <text evidence="5">The sequence shown here is derived from an EMBL/GenBank/DDBJ whole genome shotgun (WGS) entry which is preliminary data.</text>
</comment>
<gene>
    <name evidence="5" type="ORF">EDD38_0054</name>
</gene>
<dbReference type="Gene3D" id="3.30.65.10">
    <property type="entry name" value="Bacterial Topoisomerase I, domain 1"/>
    <property type="match status" value="1"/>
</dbReference>
<dbReference type="InterPro" id="IPR038718">
    <property type="entry name" value="SNF2-like_sf"/>
</dbReference>
<dbReference type="AlphaFoldDB" id="A0A3N4RTU4"/>
<keyword evidence="1" id="KW-0378">Hydrolase</keyword>
<dbReference type="SUPFAM" id="SSF57783">
    <property type="entry name" value="Zinc beta-ribbon"/>
    <property type="match status" value="1"/>
</dbReference>
<name>A0A3N4RTU4_9ACTN</name>
<evidence type="ECO:0000256" key="1">
    <source>
        <dbReference type="ARBA" id="ARBA00022801"/>
    </source>
</evidence>
<dbReference type="GO" id="GO:0016787">
    <property type="term" value="F:hydrolase activity"/>
    <property type="evidence" value="ECO:0007669"/>
    <property type="project" value="UniProtKB-KW"/>
</dbReference>
<protein>
    <submittedName>
        <fullName evidence="5">ATP-dependent helicase HepA</fullName>
    </submittedName>
</protein>
<dbReference type="PROSITE" id="PS51194">
    <property type="entry name" value="HELICASE_CTER"/>
    <property type="match status" value="1"/>
</dbReference>
<evidence type="ECO:0000313" key="6">
    <source>
        <dbReference type="Proteomes" id="UP000266906"/>
    </source>
</evidence>
<dbReference type="NCBIfam" id="NF041062">
    <property type="entry name" value="DpdE"/>
    <property type="match status" value="1"/>
</dbReference>
<accession>A0A3N4RTU4</accession>
<dbReference type="InterPro" id="IPR014001">
    <property type="entry name" value="Helicase_ATP-bd"/>
</dbReference>
<reference evidence="5 6" key="1">
    <citation type="submission" date="2018-11" db="EMBL/GenBank/DDBJ databases">
        <title>Sequencing the genomes of 1000 actinobacteria strains.</title>
        <authorList>
            <person name="Klenk H.-P."/>
        </authorList>
    </citation>
    <scope>NUCLEOTIDE SEQUENCE [LARGE SCALE GENOMIC DNA]</scope>
    <source>
        <strain evidence="5 6">DSM 44781</strain>
    </source>
</reference>
<dbReference type="InterPro" id="IPR001650">
    <property type="entry name" value="Helicase_C-like"/>
</dbReference>
<keyword evidence="5" id="KW-0347">Helicase</keyword>
<dbReference type="Proteomes" id="UP000266906">
    <property type="component" value="Unassembled WGS sequence"/>
</dbReference>
<dbReference type="GO" id="GO:0004386">
    <property type="term" value="F:helicase activity"/>
    <property type="evidence" value="ECO:0007669"/>
    <property type="project" value="UniProtKB-KW"/>
</dbReference>
<keyword evidence="5" id="KW-0547">Nucleotide-binding</keyword>
<dbReference type="PANTHER" id="PTHR45766">
    <property type="entry name" value="DNA ANNEALING HELICASE AND ENDONUCLEASE ZRANB3 FAMILY MEMBER"/>
    <property type="match status" value="1"/>
</dbReference>
<feature type="region of interest" description="Disordered" evidence="2">
    <location>
        <begin position="47"/>
        <end position="69"/>
    </location>
</feature>
<evidence type="ECO:0000313" key="5">
    <source>
        <dbReference type="EMBL" id="RPE31817.1"/>
    </source>
</evidence>
<evidence type="ECO:0000256" key="2">
    <source>
        <dbReference type="SAM" id="MobiDB-lite"/>
    </source>
</evidence>
<evidence type="ECO:0000259" key="4">
    <source>
        <dbReference type="PROSITE" id="PS51194"/>
    </source>
</evidence>
<dbReference type="EMBL" id="RKQG01000001">
    <property type="protein sequence ID" value="RPE31817.1"/>
    <property type="molecule type" value="Genomic_DNA"/>
</dbReference>
<organism evidence="5 6">
    <name type="scientific">Kitasatospora cineracea</name>
    <dbReference type="NCBI Taxonomy" id="88074"/>
    <lineage>
        <taxon>Bacteria</taxon>
        <taxon>Bacillati</taxon>
        <taxon>Actinomycetota</taxon>
        <taxon>Actinomycetes</taxon>
        <taxon>Kitasatosporales</taxon>
        <taxon>Streptomycetaceae</taxon>
        <taxon>Kitasatospora</taxon>
    </lineage>
</organism>
<dbReference type="Pfam" id="PF00271">
    <property type="entry name" value="Helicase_C"/>
    <property type="match status" value="1"/>
</dbReference>
<feature type="compositionally biased region" description="Basic residues" evidence="2">
    <location>
        <begin position="58"/>
        <end position="67"/>
    </location>
</feature>
<proteinExistence type="predicted"/>
<dbReference type="PANTHER" id="PTHR45766:SF6">
    <property type="entry name" value="SWI_SNF-RELATED MATRIX-ASSOCIATED ACTIN-DEPENDENT REGULATOR OF CHROMATIN SUBFAMILY A-LIKE PROTEIN 1"/>
    <property type="match status" value="1"/>
</dbReference>
<dbReference type="SMART" id="SM00487">
    <property type="entry name" value="DEXDc"/>
    <property type="match status" value="1"/>
</dbReference>
<evidence type="ECO:0000259" key="3">
    <source>
        <dbReference type="PROSITE" id="PS51192"/>
    </source>
</evidence>
<keyword evidence="6" id="KW-1185">Reference proteome</keyword>